<evidence type="ECO:0000313" key="6">
    <source>
        <dbReference type="EMBL" id="KQL27547.1"/>
    </source>
</evidence>
<keyword evidence="3" id="KW-0238">DNA-binding</keyword>
<evidence type="ECO:0000256" key="4">
    <source>
        <dbReference type="ARBA" id="ARBA00023163"/>
    </source>
</evidence>
<dbReference type="Gene3D" id="3.20.80.10">
    <property type="entry name" value="Regulatory factor, effector binding domain"/>
    <property type="match status" value="1"/>
</dbReference>
<accession>A0A0Q3VRB0</accession>
<dbReference type="Pfam" id="PF06445">
    <property type="entry name" value="GyrI-like"/>
    <property type="match status" value="1"/>
</dbReference>
<dbReference type="SUPFAM" id="SSF55136">
    <property type="entry name" value="Probable bacterial effector-binding domain"/>
    <property type="match status" value="1"/>
</dbReference>
<dbReference type="STRING" id="1637975.AN957_01005"/>
<evidence type="ECO:0000256" key="3">
    <source>
        <dbReference type="ARBA" id="ARBA00023125"/>
    </source>
</evidence>
<dbReference type="InterPro" id="IPR000551">
    <property type="entry name" value="MerR-type_HTH_dom"/>
</dbReference>
<dbReference type="InterPro" id="IPR047057">
    <property type="entry name" value="MerR_fam"/>
</dbReference>
<keyword evidence="2" id="KW-0805">Transcription regulation</keyword>
<keyword evidence="7" id="KW-1185">Reference proteome</keyword>
<gene>
    <name evidence="6" type="ORF">AN957_01005</name>
</gene>
<dbReference type="CDD" id="cd01107">
    <property type="entry name" value="HTH_BmrR"/>
    <property type="match status" value="1"/>
</dbReference>
<dbReference type="GO" id="GO:0003700">
    <property type="term" value="F:DNA-binding transcription factor activity"/>
    <property type="evidence" value="ECO:0007669"/>
    <property type="project" value="InterPro"/>
</dbReference>
<dbReference type="SMART" id="SM00871">
    <property type="entry name" value="AraC_E_bind"/>
    <property type="match status" value="1"/>
</dbReference>
<evidence type="ECO:0000256" key="2">
    <source>
        <dbReference type="ARBA" id="ARBA00023015"/>
    </source>
</evidence>
<comment type="caution">
    <text evidence="6">The sequence shown here is derived from an EMBL/GenBank/DDBJ whole genome shotgun (WGS) entry which is preliminary data.</text>
</comment>
<sequence length="292" mass="33941">MLSIGEFSKICKVSTKTLRYYDEIGLITPDEINPENGYRFYSISQLKKMLLINRLKSFHFSLEEIKATLEMEEDQSEEKLYSALTRKKREIQERLNAFEYTLNQISYDILNLKKGKSIMSHLDYLEVQLVETQPMNLLYIRQMMSSDDYAAGYGKYFSRLYEKIAAEMLTLLGTPMTIYHSPEYNPAGNDTEFAIPIEEIIKGTRDLPGSLCAKTVLKGSYSELTSVYAKLWEWAENEGYELVKSPYEVYMTDPYQANVPEDFITEVYFPVKKKQQAKHHLPKLTSNGRHTK</sequence>
<dbReference type="InterPro" id="IPR029442">
    <property type="entry name" value="GyrI-like"/>
</dbReference>
<keyword evidence="1" id="KW-0678">Repressor</keyword>
<evidence type="ECO:0000259" key="5">
    <source>
        <dbReference type="PROSITE" id="PS50937"/>
    </source>
</evidence>
<dbReference type="RefSeq" id="WP_053477999.1">
    <property type="nucleotide sequence ID" value="NZ_CP041305.1"/>
</dbReference>
<dbReference type="AlphaFoldDB" id="A0A0Q3VRB0"/>
<dbReference type="PANTHER" id="PTHR30204">
    <property type="entry name" value="REDOX-CYCLING DRUG-SENSING TRANSCRIPTIONAL ACTIVATOR SOXR"/>
    <property type="match status" value="1"/>
</dbReference>
<dbReference type="EMBL" id="LJIX01000003">
    <property type="protein sequence ID" value="KQL27547.1"/>
    <property type="molecule type" value="Genomic_DNA"/>
</dbReference>
<dbReference type="InterPro" id="IPR009061">
    <property type="entry name" value="DNA-bd_dom_put_sf"/>
</dbReference>
<dbReference type="Proteomes" id="UP000050996">
    <property type="component" value="Unassembled WGS sequence"/>
</dbReference>
<protein>
    <submittedName>
        <fullName evidence="6">MerR family transcriptional regulator</fullName>
    </submittedName>
</protein>
<feature type="domain" description="HTH merR-type" evidence="5">
    <location>
        <begin position="1"/>
        <end position="71"/>
    </location>
</feature>
<name>A0A0Q3VRB0_9BACI</name>
<evidence type="ECO:0000313" key="7">
    <source>
        <dbReference type="Proteomes" id="UP000050996"/>
    </source>
</evidence>
<dbReference type="InterPro" id="IPR011256">
    <property type="entry name" value="Reg_factor_effector_dom_sf"/>
</dbReference>
<dbReference type="InterPro" id="IPR010499">
    <property type="entry name" value="AraC_E-bd"/>
</dbReference>
<dbReference type="SMART" id="SM00422">
    <property type="entry name" value="HTH_MERR"/>
    <property type="match status" value="1"/>
</dbReference>
<dbReference type="GO" id="GO:0003677">
    <property type="term" value="F:DNA binding"/>
    <property type="evidence" value="ECO:0007669"/>
    <property type="project" value="UniProtKB-KW"/>
</dbReference>
<dbReference type="Pfam" id="PF13411">
    <property type="entry name" value="MerR_1"/>
    <property type="match status" value="1"/>
</dbReference>
<reference evidence="6 7" key="1">
    <citation type="submission" date="2015-09" db="EMBL/GenBank/DDBJ databases">
        <title>Genome sequencing project for genomic taxonomy and phylogenomics of Bacillus-like bacteria.</title>
        <authorList>
            <person name="Liu B."/>
            <person name="Wang J."/>
            <person name="Zhu Y."/>
            <person name="Liu G."/>
            <person name="Chen Q."/>
            <person name="Chen Z."/>
            <person name="Lan J."/>
            <person name="Che J."/>
            <person name="Ge C."/>
            <person name="Shi H."/>
            <person name="Pan Z."/>
            <person name="Liu X."/>
        </authorList>
    </citation>
    <scope>NUCLEOTIDE SEQUENCE [LARGE SCALE GENOMIC DNA]</scope>
    <source>
        <strain evidence="6 7">FJAT-18043</strain>
    </source>
</reference>
<dbReference type="SUPFAM" id="SSF46955">
    <property type="entry name" value="Putative DNA-binding domain"/>
    <property type="match status" value="1"/>
</dbReference>
<keyword evidence="4" id="KW-0804">Transcription</keyword>
<proteinExistence type="predicted"/>
<dbReference type="PATRIC" id="fig|1637975.4.peg.5552"/>
<organism evidence="6 7">
    <name type="scientific">Cytobacillus solani</name>
    <dbReference type="NCBI Taxonomy" id="1637975"/>
    <lineage>
        <taxon>Bacteria</taxon>
        <taxon>Bacillati</taxon>
        <taxon>Bacillota</taxon>
        <taxon>Bacilli</taxon>
        <taxon>Bacillales</taxon>
        <taxon>Bacillaceae</taxon>
        <taxon>Cytobacillus</taxon>
    </lineage>
</organism>
<dbReference type="PANTHER" id="PTHR30204:SF69">
    <property type="entry name" value="MERR-FAMILY TRANSCRIPTIONAL REGULATOR"/>
    <property type="match status" value="1"/>
</dbReference>
<evidence type="ECO:0000256" key="1">
    <source>
        <dbReference type="ARBA" id="ARBA00022491"/>
    </source>
</evidence>
<dbReference type="Gene3D" id="1.10.1660.10">
    <property type="match status" value="1"/>
</dbReference>
<dbReference type="PROSITE" id="PS50937">
    <property type="entry name" value="HTH_MERR_2"/>
    <property type="match status" value="1"/>
</dbReference>